<gene>
    <name evidence="2" type="ORF">PIB30_087400</name>
</gene>
<protein>
    <submittedName>
        <fullName evidence="2">Uncharacterized protein</fullName>
    </submittedName>
</protein>
<sequence>MAVAHVAEGNPDLITQLGRGNGGKSGRVVEMEEEGDIRTFGLNTSQPPPLSTSFHQPRTYITAAPNHSDSSWLADSGASRHITADQFNIVQHADSNQGPEQLYGGNGNGDAKEMLLKGKVEGGIYSFDNLVVSRSAKFLAPTSSSYGSASNKISSISIQNLQGVILISREPIPPFSRDNTRRPSPTLTPKHQVPQPTPNDDPPPVVTTTSTPTKTPIPISGIEIVLPTPPPAAHTSLPQPQNTHRMLTRSKIDNINLASLLSVSVHDLELKFTLPK</sequence>
<proteinExistence type="predicted"/>
<reference evidence="2 3" key="1">
    <citation type="journal article" date="2023" name="Plants (Basel)">
        <title>Bridging the Gap: Combining Genomics and Transcriptomics Approaches to Understand Stylosanthes scabra, an Orphan Legume from the Brazilian Caatinga.</title>
        <authorList>
            <person name="Ferreira-Neto J.R.C."/>
            <person name="da Silva M.D."/>
            <person name="Binneck E."/>
            <person name="de Melo N.F."/>
            <person name="da Silva R.H."/>
            <person name="de Melo A.L.T.M."/>
            <person name="Pandolfi V."/>
            <person name="Bustamante F.O."/>
            <person name="Brasileiro-Vidal A.C."/>
            <person name="Benko-Iseppon A.M."/>
        </authorList>
    </citation>
    <scope>NUCLEOTIDE SEQUENCE [LARGE SCALE GENOMIC DNA]</scope>
    <source>
        <tissue evidence="2">Leaves</tissue>
    </source>
</reference>
<comment type="caution">
    <text evidence="2">The sequence shown here is derived from an EMBL/GenBank/DDBJ whole genome shotgun (WGS) entry which is preliminary data.</text>
</comment>
<feature type="compositionally biased region" description="Low complexity" evidence="1">
    <location>
        <begin position="206"/>
        <end position="218"/>
    </location>
</feature>
<feature type="region of interest" description="Disordered" evidence="1">
    <location>
        <begin position="171"/>
        <end position="218"/>
    </location>
</feature>
<feature type="region of interest" description="Disordered" evidence="1">
    <location>
        <begin position="1"/>
        <end position="26"/>
    </location>
</feature>
<name>A0ABU6QTN1_9FABA</name>
<organism evidence="2 3">
    <name type="scientific">Stylosanthes scabra</name>
    <dbReference type="NCBI Taxonomy" id="79078"/>
    <lineage>
        <taxon>Eukaryota</taxon>
        <taxon>Viridiplantae</taxon>
        <taxon>Streptophyta</taxon>
        <taxon>Embryophyta</taxon>
        <taxon>Tracheophyta</taxon>
        <taxon>Spermatophyta</taxon>
        <taxon>Magnoliopsida</taxon>
        <taxon>eudicotyledons</taxon>
        <taxon>Gunneridae</taxon>
        <taxon>Pentapetalae</taxon>
        <taxon>rosids</taxon>
        <taxon>fabids</taxon>
        <taxon>Fabales</taxon>
        <taxon>Fabaceae</taxon>
        <taxon>Papilionoideae</taxon>
        <taxon>50 kb inversion clade</taxon>
        <taxon>dalbergioids sensu lato</taxon>
        <taxon>Dalbergieae</taxon>
        <taxon>Pterocarpus clade</taxon>
        <taxon>Stylosanthes</taxon>
    </lineage>
</organism>
<keyword evidence="3" id="KW-1185">Reference proteome</keyword>
<evidence type="ECO:0000313" key="3">
    <source>
        <dbReference type="Proteomes" id="UP001341840"/>
    </source>
</evidence>
<dbReference type="Proteomes" id="UP001341840">
    <property type="component" value="Unassembled WGS sequence"/>
</dbReference>
<feature type="compositionally biased region" description="Pro residues" evidence="1">
    <location>
        <begin position="195"/>
        <end position="205"/>
    </location>
</feature>
<evidence type="ECO:0000256" key="1">
    <source>
        <dbReference type="SAM" id="MobiDB-lite"/>
    </source>
</evidence>
<evidence type="ECO:0000313" key="2">
    <source>
        <dbReference type="EMBL" id="MED6115143.1"/>
    </source>
</evidence>
<dbReference type="EMBL" id="JASCZI010001538">
    <property type="protein sequence ID" value="MED6115143.1"/>
    <property type="molecule type" value="Genomic_DNA"/>
</dbReference>
<accession>A0ABU6QTN1</accession>